<dbReference type="Gene3D" id="2.90.10.10">
    <property type="entry name" value="Bulb-type lectin domain"/>
    <property type="match status" value="1"/>
</dbReference>
<dbReference type="InterPro" id="IPR036426">
    <property type="entry name" value="Bulb-type_lectin_dom_sf"/>
</dbReference>
<accession>A0A1Y2CKV3</accession>
<comment type="caution">
    <text evidence="2">The sequence shown here is derived from an EMBL/GenBank/DDBJ whole genome shotgun (WGS) entry which is preliminary data.</text>
</comment>
<name>A0A1Y2CKV3_9FUNG</name>
<dbReference type="AlphaFoldDB" id="A0A1Y2CKV3"/>
<dbReference type="EMBL" id="MCGO01000013">
    <property type="protein sequence ID" value="ORY47642.1"/>
    <property type="molecule type" value="Genomic_DNA"/>
</dbReference>
<dbReference type="Proteomes" id="UP000193642">
    <property type="component" value="Unassembled WGS sequence"/>
</dbReference>
<feature type="signal peptide" evidence="1">
    <location>
        <begin position="1"/>
        <end position="19"/>
    </location>
</feature>
<evidence type="ECO:0000313" key="2">
    <source>
        <dbReference type="EMBL" id="ORY47642.1"/>
    </source>
</evidence>
<evidence type="ECO:0000313" key="3">
    <source>
        <dbReference type="Proteomes" id="UP000193642"/>
    </source>
</evidence>
<reference evidence="2 3" key="1">
    <citation type="submission" date="2016-07" db="EMBL/GenBank/DDBJ databases">
        <title>Pervasive Adenine N6-methylation of Active Genes in Fungi.</title>
        <authorList>
            <consortium name="DOE Joint Genome Institute"/>
            <person name="Mondo S.J."/>
            <person name="Dannebaum R.O."/>
            <person name="Kuo R.C."/>
            <person name="Labutti K."/>
            <person name="Haridas S."/>
            <person name="Kuo A."/>
            <person name="Salamov A."/>
            <person name="Ahrendt S.R."/>
            <person name="Lipzen A."/>
            <person name="Sullivan W."/>
            <person name="Andreopoulos W.B."/>
            <person name="Clum A."/>
            <person name="Lindquist E."/>
            <person name="Daum C."/>
            <person name="Ramamoorthy G.K."/>
            <person name="Gryganskyi A."/>
            <person name="Culley D."/>
            <person name="Magnuson J.K."/>
            <person name="James T.Y."/>
            <person name="O'Malley M.A."/>
            <person name="Stajich J.E."/>
            <person name="Spatafora J.W."/>
            <person name="Visel A."/>
            <person name="Grigoriev I.V."/>
        </authorList>
    </citation>
    <scope>NUCLEOTIDE SEQUENCE [LARGE SCALE GENOMIC DNA]</scope>
    <source>
        <strain evidence="2 3">JEL800</strain>
    </source>
</reference>
<organism evidence="2 3">
    <name type="scientific">Rhizoclosmatium globosum</name>
    <dbReference type="NCBI Taxonomy" id="329046"/>
    <lineage>
        <taxon>Eukaryota</taxon>
        <taxon>Fungi</taxon>
        <taxon>Fungi incertae sedis</taxon>
        <taxon>Chytridiomycota</taxon>
        <taxon>Chytridiomycota incertae sedis</taxon>
        <taxon>Chytridiomycetes</taxon>
        <taxon>Chytridiales</taxon>
        <taxon>Chytriomycetaceae</taxon>
        <taxon>Rhizoclosmatium</taxon>
    </lineage>
</organism>
<dbReference type="SUPFAM" id="SSF51110">
    <property type="entry name" value="alpha-D-mannose-specific plant lectins"/>
    <property type="match status" value="1"/>
</dbReference>
<sequence length="174" mass="18382">MVLFPCLMILTTAVSIILSAPVLEKRSIPNNCQSVGTTAAGGSLTCLSRGEKIQPCSYMKAGPTYLTMQADGNLVAYSGDPTNMLPDSTPIWQTGTVQATSSVFNKYYFEYQTDGNFLITSDTLGPLVGGFAGWYIPAKESSGLCLRQDGGLVLAKEGVVTAIVVDVNSLPSVL</sequence>
<gene>
    <name evidence="2" type="ORF">BCR33DRAFT_848376</name>
</gene>
<proteinExistence type="predicted"/>
<evidence type="ECO:0000256" key="1">
    <source>
        <dbReference type="SAM" id="SignalP"/>
    </source>
</evidence>
<keyword evidence="3" id="KW-1185">Reference proteome</keyword>
<keyword evidence="1" id="KW-0732">Signal</keyword>
<dbReference type="OrthoDB" id="2110479at2759"/>
<evidence type="ECO:0008006" key="4">
    <source>
        <dbReference type="Google" id="ProtNLM"/>
    </source>
</evidence>
<feature type="chain" id="PRO_5013390801" description="Bulb-type lectin domain-containing protein" evidence="1">
    <location>
        <begin position="20"/>
        <end position="174"/>
    </location>
</feature>
<protein>
    <recommendedName>
        <fullName evidence="4">Bulb-type lectin domain-containing protein</fullName>
    </recommendedName>
</protein>